<comment type="similarity">
    <text evidence="1">Belongs to the short-chain dehydrogenases/reductases (SDR) family.</text>
</comment>
<gene>
    <name evidence="2" type="ORF">IM660_05950</name>
</gene>
<dbReference type="PANTHER" id="PTHR42879">
    <property type="entry name" value="3-OXOACYL-(ACYL-CARRIER-PROTEIN) REDUCTASE"/>
    <property type="match status" value="1"/>
</dbReference>
<dbReference type="InterPro" id="IPR036291">
    <property type="entry name" value="NAD(P)-bd_dom_sf"/>
</dbReference>
<evidence type="ECO:0000256" key="1">
    <source>
        <dbReference type="ARBA" id="ARBA00006484"/>
    </source>
</evidence>
<dbReference type="EMBL" id="CP063169">
    <property type="protein sequence ID" value="QOR71808.1"/>
    <property type="molecule type" value="Genomic_DNA"/>
</dbReference>
<dbReference type="InterPro" id="IPR002347">
    <property type="entry name" value="SDR_fam"/>
</dbReference>
<name>A0A7M1SW81_9MICO</name>
<evidence type="ECO:0000313" key="3">
    <source>
        <dbReference type="Proteomes" id="UP000593758"/>
    </source>
</evidence>
<accession>A0A7M1SW81</accession>
<dbReference type="PRINTS" id="PR00080">
    <property type="entry name" value="SDRFAMILY"/>
</dbReference>
<reference evidence="2 3" key="1">
    <citation type="submission" date="2020-10" db="EMBL/GenBank/DDBJ databases">
        <title>Haloactinobacterium sp. RN3S43, a bacterium isolated from saline soil.</title>
        <authorList>
            <person name="Sun J.-Q."/>
        </authorList>
    </citation>
    <scope>NUCLEOTIDE SEQUENCE [LARGE SCALE GENOMIC DNA]</scope>
    <source>
        <strain evidence="2 3">RN3S43</strain>
    </source>
</reference>
<dbReference type="SUPFAM" id="SSF51735">
    <property type="entry name" value="NAD(P)-binding Rossmann-fold domains"/>
    <property type="match status" value="1"/>
</dbReference>
<dbReference type="RefSeq" id="WP_193498462.1">
    <property type="nucleotide sequence ID" value="NZ_CP063169.1"/>
</dbReference>
<dbReference type="Gene3D" id="3.40.50.720">
    <property type="entry name" value="NAD(P)-binding Rossmann-like Domain"/>
    <property type="match status" value="1"/>
</dbReference>
<dbReference type="AlphaFoldDB" id="A0A7M1SW81"/>
<dbReference type="CDD" id="cd05233">
    <property type="entry name" value="SDR_c"/>
    <property type="match status" value="1"/>
</dbReference>
<dbReference type="Proteomes" id="UP000593758">
    <property type="component" value="Chromosome"/>
</dbReference>
<keyword evidence="3" id="KW-1185">Reference proteome</keyword>
<dbReference type="PRINTS" id="PR00081">
    <property type="entry name" value="GDHRDH"/>
</dbReference>
<sequence>MDTYLTAGIAGRTALVTGASSGIGLAVARTLEERGATVLRHGLNEDLIGDLTHDLTQTGSGDALARAAGPVEILVHCASVQIRTDWSATTDAEVERQVRANLIESYALVRGALRPMVTRGYGRVVLMGSIQQHRPHAAMLAYAATKAAQQTLVSGLAREVASAGVTVNTVVPGTIATPRNEHALADPDYQRDVIAQIPAGRLGTPEDCVAATLLLCSESSAYITGQQIVVDGGMSL</sequence>
<organism evidence="2 3">
    <name type="scientific">Ruania alkalisoli</name>
    <dbReference type="NCBI Taxonomy" id="2779775"/>
    <lineage>
        <taxon>Bacteria</taxon>
        <taxon>Bacillati</taxon>
        <taxon>Actinomycetota</taxon>
        <taxon>Actinomycetes</taxon>
        <taxon>Micrococcales</taxon>
        <taxon>Ruaniaceae</taxon>
        <taxon>Ruania</taxon>
    </lineage>
</organism>
<evidence type="ECO:0000313" key="2">
    <source>
        <dbReference type="EMBL" id="QOR71808.1"/>
    </source>
</evidence>
<dbReference type="InterPro" id="IPR050259">
    <property type="entry name" value="SDR"/>
</dbReference>
<dbReference type="KEGG" id="halt:IM660_05950"/>
<proteinExistence type="inferred from homology"/>
<dbReference type="Pfam" id="PF13561">
    <property type="entry name" value="adh_short_C2"/>
    <property type="match status" value="1"/>
</dbReference>
<protein>
    <submittedName>
        <fullName evidence="2">SDR family oxidoreductase</fullName>
    </submittedName>
</protein>